<dbReference type="Gene3D" id="3.30.70.100">
    <property type="match status" value="1"/>
</dbReference>
<dbReference type="InterPro" id="IPR011008">
    <property type="entry name" value="Dimeric_a/b-barrel"/>
</dbReference>
<dbReference type="AlphaFoldDB" id="A0A371PMG4"/>
<dbReference type="GO" id="GO:0004497">
    <property type="term" value="F:monooxygenase activity"/>
    <property type="evidence" value="ECO:0007669"/>
    <property type="project" value="UniProtKB-KW"/>
</dbReference>
<feature type="domain" description="ABM" evidence="1">
    <location>
        <begin position="16"/>
        <end position="85"/>
    </location>
</feature>
<sequence length="111" mass="12565">MDSALQPIKQDSYYAVIFTSTRTDGDNGYGLMADRMAELASRQPGYIGVDSARDTSGVGITVSYWESLEAIRNWKANEAHLIAQEKGKQDWYKQYSVKICKVEREYGSVER</sequence>
<dbReference type="Proteomes" id="UP000261905">
    <property type="component" value="Unassembled WGS sequence"/>
</dbReference>
<keyword evidence="2" id="KW-0560">Oxidoreductase</keyword>
<keyword evidence="3" id="KW-1185">Reference proteome</keyword>
<dbReference type="RefSeq" id="WP_116044594.1">
    <property type="nucleotide sequence ID" value="NZ_QUBQ01000001.1"/>
</dbReference>
<reference evidence="2 3" key="1">
    <citation type="submission" date="2018-08" db="EMBL/GenBank/DDBJ databases">
        <title>Paenibacillus sp. M4BSY-1, whole genome shotgun sequence.</title>
        <authorList>
            <person name="Tuo L."/>
        </authorList>
    </citation>
    <scope>NUCLEOTIDE SEQUENCE [LARGE SCALE GENOMIC DNA]</scope>
    <source>
        <strain evidence="2 3">M4BSY-1</strain>
    </source>
</reference>
<organism evidence="2 3">
    <name type="scientific">Paenibacillus paeoniae</name>
    <dbReference type="NCBI Taxonomy" id="2292705"/>
    <lineage>
        <taxon>Bacteria</taxon>
        <taxon>Bacillati</taxon>
        <taxon>Bacillota</taxon>
        <taxon>Bacilli</taxon>
        <taxon>Bacillales</taxon>
        <taxon>Paenibacillaceae</taxon>
        <taxon>Paenibacillus</taxon>
    </lineage>
</organism>
<name>A0A371PMG4_9BACL</name>
<evidence type="ECO:0000313" key="2">
    <source>
        <dbReference type="EMBL" id="REK77165.1"/>
    </source>
</evidence>
<dbReference type="PANTHER" id="PTHR37811">
    <property type="entry name" value="BLL5343 PROTEIN"/>
    <property type="match status" value="1"/>
</dbReference>
<proteinExistence type="predicted"/>
<comment type="caution">
    <text evidence="2">The sequence shown here is derived from an EMBL/GenBank/DDBJ whole genome shotgun (WGS) entry which is preliminary data.</text>
</comment>
<accession>A0A371PMG4</accession>
<gene>
    <name evidence="2" type="ORF">DX130_09225</name>
</gene>
<dbReference type="InterPro" id="IPR052936">
    <property type="entry name" value="Jasmonate_Hydroxylase-like"/>
</dbReference>
<keyword evidence="2" id="KW-0503">Monooxygenase</keyword>
<dbReference type="SUPFAM" id="SSF54909">
    <property type="entry name" value="Dimeric alpha+beta barrel"/>
    <property type="match status" value="1"/>
</dbReference>
<dbReference type="EMBL" id="QUBQ01000001">
    <property type="protein sequence ID" value="REK77165.1"/>
    <property type="molecule type" value="Genomic_DNA"/>
</dbReference>
<evidence type="ECO:0000259" key="1">
    <source>
        <dbReference type="Pfam" id="PF03992"/>
    </source>
</evidence>
<dbReference type="InterPro" id="IPR007138">
    <property type="entry name" value="ABM_dom"/>
</dbReference>
<dbReference type="OrthoDB" id="9798439at2"/>
<protein>
    <submittedName>
        <fullName evidence="2">Antibiotic biosynthesis monooxygenase</fullName>
    </submittedName>
</protein>
<dbReference type="Pfam" id="PF03992">
    <property type="entry name" value="ABM"/>
    <property type="match status" value="1"/>
</dbReference>
<evidence type="ECO:0000313" key="3">
    <source>
        <dbReference type="Proteomes" id="UP000261905"/>
    </source>
</evidence>
<dbReference type="PANTHER" id="PTHR37811:SF2">
    <property type="entry name" value="ABM DOMAIN-CONTAINING PROTEIN"/>
    <property type="match status" value="1"/>
</dbReference>